<evidence type="ECO:0000256" key="17">
    <source>
        <dbReference type="ARBA" id="ARBA00083296"/>
    </source>
</evidence>
<dbReference type="PANTHER" id="PTHR11785:SF512">
    <property type="entry name" value="SOBREMESA, ISOFORM B"/>
    <property type="match status" value="1"/>
</dbReference>
<evidence type="ECO:0000256" key="6">
    <source>
        <dbReference type="ARBA" id="ARBA00022692"/>
    </source>
</evidence>
<feature type="transmembrane region" description="Helical" evidence="19">
    <location>
        <begin position="356"/>
        <end position="377"/>
    </location>
</feature>
<comment type="catalytic activity">
    <reaction evidence="14">
        <text>L-leucine(out) + L-arginine(in) = L-leucine(in) + L-arginine(out)</text>
        <dbReference type="Rhea" id="RHEA:71059"/>
        <dbReference type="ChEBI" id="CHEBI:32682"/>
        <dbReference type="ChEBI" id="CHEBI:57427"/>
    </reaction>
    <physiologicalReaction direction="left-to-right" evidence="14">
        <dbReference type="Rhea" id="RHEA:71060"/>
    </physiologicalReaction>
</comment>
<evidence type="ECO:0000256" key="18">
    <source>
        <dbReference type="ARBA" id="ARBA00093193"/>
    </source>
</evidence>
<dbReference type="PANTHER" id="PTHR11785">
    <property type="entry name" value="AMINO ACID TRANSPORTER"/>
    <property type="match status" value="1"/>
</dbReference>
<evidence type="ECO:0000256" key="5">
    <source>
        <dbReference type="ARBA" id="ARBA00022553"/>
    </source>
</evidence>
<dbReference type="Ensembl" id="ENSCSAVT00000018923.1">
    <property type="protein sequence ID" value="ENSCSAVP00000018718.1"/>
    <property type="gene ID" value="ENSCSAVG00000011001.1"/>
</dbReference>
<feature type="transmembrane region" description="Helical" evidence="19">
    <location>
        <begin position="153"/>
        <end position="172"/>
    </location>
</feature>
<dbReference type="Gene3D" id="1.20.1740.10">
    <property type="entry name" value="Amino acid/polyamine transporter I"/>
    <property type="match status" value="1"/>
</dbReference>
<feature type="transmembrane region" description="Helical" evidence="19">
    <location>
        <begin position="421"/>
        <end position="440"/>
    </location>
</feature>
<comment type="catalytic activity">
    <reaction evidence="18">
        <text>L-phenylalanine(out) + L-arginine(in) = L-phenylalanine(in) + L-arginine(out)</text>
        <dbReference type="Rhea" id="RHEA:71067"/>
        <dbReference type="ChEBI" id="CHEBI:32682"/>
        <dbReference type="ChEBI" id="CHEBI:58095"/>
    </reaction>
    <physiologicalReaction direction="left-to-right" evidence="18">
        <dbReference type="Rhea" id="RHEA:71068"/>
    </physiologicalReaction>
</comment>
<feature type="transmembrane region" description="Helical" evidence="19">
    <location>
        <begin position="184"/>
        <end position="203"/>
    </location>
</feature>
<sequence length="494" mass="52906">SDNVAEDELVFSEITRENTSEVNEQFELKRTIGLAGGIAVISGTMVGSGIFVSPVGVLSGVNGSVGLSLVIWAACGVISSLASLCYCELGSSIRESGGEYAYLNKAYGPIAAFIFSWTSSVVTRTAGNAATAVTFGSYFVEAFFPGGCTQPDVIVKLTAAVLILTLAVINYVSVTASARLMQILAIAKFVAMGVIIVGGLVRLGQGDPVGISNLSNAFRPQDLAGLGFSQIGLAFYQGLWSYEGWNNLNYITEEVKNPKKNLPLSIVISVPLVTGFYILVNIAYFAALTPAEMLTSQAVAVTWGYRVLGAAGWIMPLSVCLSIIGALNGSFLTGGRLPFVAARRGHLPQILAMAQVKFYSPGPAIILTTVITLIFMIPNDFDALLNAFSFTAWLFYASVTAGVIVLRITHPDMPRPYKVPIVIPAVVLVIAIYLIVAPLVESPDIIILYAAIFIMCAPFAYYIFVHKQVTPPGMDRMTIFLQQLFDVTPTDWDK</sequence>
<evidence type="ECO:0000256" key="1">
    <source>
        <dbReference type="ARBA" id="ARBA00004424"/>
    </source>
</evidence>
<keyword evidence="8 19" id="KW-0472">Membrane</keyword>
<keyword evidence="3" id="KW-0813">Transport</keyword>
<comment type="catalytic activity">
    <reaction evidence="12">
        <text>L-histidine(out) + L-arginine(in) = L-histidine(in) + L-arginine(out)</text>
        <dbReference type="Rhea" id="RHEA:71063"/>
        <dbReference type="ChEBI" id="CHEBI:32682"/>
        <dbReference type="ChEBI" id="CHEBI:57595"/>
    </reaction>
    <physiologicalReaction direction="left-to-right" evidence="12">
        <dbReference type="Rhea" id="RHEA:71064"/>
    </physiologicalReaction>
</comment>
<protein>
    <recommendedName>
        <fullName evidence="15">b(0,+)-type amino acid transporter 1</fullName>
    </recommendedName>
    <alternativeName>
        <fullName evidence="16">Glycoprotein-associated amino acid transporter b0,+AT1</fullName>
    </alternativeName>
    <alternativeName>
        <fullName evidence="17">Solute carrier family 7 member 9</fullName>
    </alternativeName>
</protein>
<dbReference type="InterPro" id="IPR002293">
    <property type="entry name" value="AA/rel_permease1"/>
</dbReference>
<feature type="transmembrane region" description="Helical" evidence="19">
    <location>
        <begin position="446"/>
        <end position="464"/>
    </location>
</feature>
<dbReference type="GO" id="GO:0015179">
    <property type="term" value="F:L-amino acid transmembrane transporter activity"/>
    <property type="evidence" value="ECO:0007669"/>
    <property type="project" value="TreeGrafter"/>
</dbReference>
<evidence type="ECO:0000256" key="2">
    <source>
        <dbReference type="ARBA" id="ARBA00009523"/>
    </source>
</evidence>
<reference evidence="20" key="3">
    <citation type="submission" date="2025-09" db="UniProtKB">
        <authorList>
            <consortium name="Ensembl"/>
        </authorList>
    </citation>
    <scope>IDENTIFICATION</scope>
</reference>
<evidence type="ECO:0000256" key="4">
    <source>
        <dbReference type="ARBA" id="ARBA00022475"/>
    </source>
</evidence>
<dbReference type="InterPro" id="IPR050598">
    <property type="entry name" value="AminoAcid_Transporter"/>
</dbReference>
<evidence type="ECO:0000256" key="7">
    <source>
        <dbReference type="ARBA" id="ARBA00022989"/>
    </source>
</evidence>
<evidence type="ECO:0000256" key="10">
    <source>
        <dbReference type="ARBA" id="ARBA00051323"/>
    </source>
</evidence>
<keyword evidence="6 19" id="KW-0812">Transmembrane</keyword>
<dbReference type="PIRSF" id="PIRSF006060">
    <property type="entry name" value="AA_transporter"/>
    <property type="match status" value="1"/>
</dbReference>
<evidence type="ECO:0000313" key="21">
    <source>
        <dbReference type="Proteomes" id="UP000007875"/>
    </source>
</evidence>
<evidence type="ECO:0000256" key="14">
    <source>
        <dbReference type="ARBA" id="ARBA00052732"/>
    </source>
</evidence>
<comment type="catalytic activity">
    <reaction evidence="11">
        <text>L-cystine(out) + L-arginine(in) = L-cystine(in) + L-arginine(out)</text>
        <dbReference type="Rhea" id="RHEA:71075"/>
        <dbReference type="ChEBI" id="CHEBI:32682"/>
        <dbReference type="ChEBI" id="CHEBI:35491"/>
    </reaction>
    <physiologicalReaction direction="left-to-right" evidence="11">
        <dbReference type="Rhea" id="RHEA:71076"/>
    </physiologicalReaction>
</comment>
<organism evidence="20 21">
    <name type="scientific">Ciona savignyi</name>
    <name type="common">Pacific transparent sea squirt</name>
    <dbReference type="NCBI Taxonomy" id="51511"/>
    <lineage>
        <taxon>Eukaryota</taxon>
        <taxon>Metazoa</taxon>
        <taxon>Chordata</taxon>
        <taxon>Tunicata</taxon>
        <taxon>Ascidiacea</taxon>
        <taxon>Phlebobranchia</taxon>
        <taxon>Cionidae</taxon>
        <taxon>Ciona</taxon>
    </lineage>
</organism>
<reference evidence="20" key="2">
    <citation type="submission" date="2025-08" db="UniProtKB">
        <authorList>
            <consortium name="Ensembl"/>
        </authorList>
    </citation>
    <scope>IDENTIFICATION</scope>
</reference>
<dbReference type="AlphaFoldDB" id="H2ZMA2"/>
<keyword evidence="21" id="KW-1185">Reference proteome</keyword>
<feature type="transmembrane region" description="Helical" evidence="19">
    <location>
        <begin position="223"/>
        <end position="242"/>
    </location>
</feature>
<feature type="transmembrane region" description="Helical" evidence="19">
    <location>
        <begin position="307"/>
        <end position="335"/>
    </location>
</feature>
<feature type="transmembrane region" description="Helical" evidence="19">
    <location>
        <begin position="110"/>
        <end position="133"/>
    </location>
</feature>
<evidence type="ECO:0000256" key="3">
    <source>
        <dbReference type="ARBA" id="ARBA00022448"/>
    </source>
</evidence>
<evidence type="ECO:0000313" key="20">
    <source>
        <dbReference type="Ensembl" id="ENSCSAVP00000018718.1"/>
    </source>
</evidence>
<dbReference type="Pfam" id="PF13520">
    <property type="entry name" value="AA_permease_2"/>
    <property type="match status" value="1"/>
</dbReference>
<dbReference type="GeneTree" id="ENSGT00940000164525"/>
<dbReference type="FunFam" id="1.20.1740.10:FF:000015">
    <property type="entry name" value="B(0,+)-type amino acid transporter 1"/>
    <property type="match status" value="1"/>
</dbReference>
<comment type="catalytic activity">
    <reaction evidence="13">
        <text>L-cysteine(out) + L-arginine(in) = L-cysteine(in) + L-arginine(out)</text>
        <dbReference type="Rhea" id="RHEA:71071"/>
        <dbReference type="ChEBI" id="CHEBI:32682"/>
        <dbReference type="ChEBI" id="CHEBI:35235"/>
    </reaction>
    <physiologicalReaction direction="left-to-right" evidence="13">
        <dbReference type="Rhea" id="RHEA:71072"/>
    </physiologicalReaction>
</comment>
<evidence type="ECO:0000256" key="11">
    <source>
        <dbReference type="ARBA" id="ARBA00051814"/>
    </source>
</evidence>
<keyword evidence="9" id="KW-1015">Disulfide bond</keyword>
<keyword evidence="5" id="KW-0597">Phosphoprotein</keyword>
<keyword evidence="7 19" id="KW-1133">Transmembrane helix</keyword>
<feature type="transmembrane region" description="Helical" evidence="19">
    <location>
        <begin position="383"/>
        <end position="409"/>
    </location>
</feature>
<evidence type="ECO:0000256" key="16">
    <source>
        <dbReference type="ARBA" id="ARBA00079910"/>
    </source>
</evidence>
<feature type="transmembrane region" description="Helical" evidence="19">
    <location>
        <begin position="69"/>
        <end position="89"/>
    </location>
</feature>
<evidence type="ECO:0000256" key="15">
    <source>
        <dbReference type="ARBA" id="ARBA00074336"/>
    </source>
</evidence>
<evidence type="ECO:0000256" key="19">
    <source>
        <dbReference type="SAM" id="Phobius"/>
    </source>
</evidence>
<evidence type="ECO:0000256" key="9">
    <source>
        <dbReference type="ARBA" id="ARBA00023157"/>
    </source>
</evidence>
<proteinExistence type="inferred from homology"/>
<name>H2ZMA2_CIOSA</name>
<reference evidence="21" key="1">
    <citation type="submission" date="2003-08" db="EMBL/GenBank/DDBJ databases">
        <authorList>
            <person name="Birren B."/>
            <person name="Nusbaum C."/>
            <person name="Abebe A."/>
            <person name="Abouelleil A."/>
            <person name="Adekoya E."/>
            <person name="Ait-zahra M."/>
            <person name="Allen N."/>
            <person name="Allen T."/>
            <person name="An P."/>
            <person name="Anderson M."/>
            <person name="Anderson S."/>
            <person name="Arachchi H."/>
            <person name="Armbruster J."/>
            <person name="Bachantsang P."/>
            <person name="Baldwin J."/>
            <person name="Barry A."/>
            <person name="Bayul T."/>
            <person name="Blitshsteyn B."/>
            <person name="Bloom T."/>
            <person name="Blye J."/>
            <person name="Boguslavskiy L."/>
            <person name="Borowsky M."/>
            <person name="Boukhgalter B."/>
            <person name="Brunache A."/>
            <person name="Butler J."/>
            <person name="Calixte N."/>
            <person name="Calvo S."/>
            <person name="Camarata J."/>
            <person name="Campo K."/>
            <person name="Chang J."/>
            <person name="Cheshatsang Y."/>
            <person name="Citroen M."/>
            <person name="Collymore A."/>
            <person name="Considine T."/>
            <person name="Cook A."/>
            <person name="Cooke P."/>
            <person name="Corum B."/>
            <person name="Cuomo C."/>
            <person name="David R."/>
            <person name="Dawoe T."/>
            <person name="Degray S."/>
            <person name="Dodge S."/>
            <person name="Dooley K."/>
            <person name="Dorje P."/>
            <person name="Dorjee K."/>
            <person name="Dorris L."/>
            <person name="Duffey N."/>
            <person name="Dupes A."/>
            <person name="Elkins T."/>
            <person name="Engels R."/>
            <person name="Erickson J."/>
            <person name="Farina A."/>
            <person name="Faro S."/>
            <person name="Ferreira P."/>
            <person name="Fischer H."/>
            <person name="Fitzgerald M."/>
            <person name="Foley K."/>
            <person name="Gage D."/>
            <person name="Galagan J."/>
            <person name="Gearin G."/>
            <person name="Gnerre S."/>
            <person name="Gnirke A."/>
            <person name="Goyette A."/>
            <person name="Graham J."/>
            <person name="Grandbois E."/>
            <person name="Gyaltsen K."/>
            <person name="Hafez N."/>
            <person name="Hagopian D."/>
            <person name="Hagos B."/>
            <person name="Hall J."/>
            <person name="Hatcher B."/>
            <person name="Heller A."/>
            <person name="Higgins H."/>
            <person name="Honan T."/>
            <person name="Horn A."/>
            <person name="Houde N."/>
            <person name="Hughes L."/>
            <person name="Hulme W."/>
            <person name="Husby E."/>
            <person name="Iliev I."/>
            <person name="Jaffe D."/>
            <person name="Jones C."/>
            <person name="Kamal M."/>
            <person name="Kamat A."/>
            <person name="Kamvysselis M."/>
            <person name="Karlsson E."/>
            <person name="Kells C."/>
            <person name="Kieu A."/>
            <person name="Kisner P."/>
            <person name="Kodira C."/>
            <person name="Kulbokas E."/>
            <person name="Labutti K."/>
            <person name="Lama D."/>
            <person name="Landers T."/>
            <person name="Leger J."/>
            <person name="Levine S."/>
            <person name="Lewis D."/>
            <person name="Lewis T."/>
            <person name="Lindblad-toh K."/>
            <person name="Liu X."/>
            <person name="Lokyitsang T."/>
            <person name="Lokyitsang Y."/>
            <person name="Lucien O."/>
            <person name="Lui A."/>
            <person name="Ma L.J."/>
            <person name="Mabbitt R."/>
            <person name="Macdonald J."/>
            <person name="Maclean C."/>
            <person name="Major J."/>
            <person name="Manning J."/>
            <person name="Marabella R."/>
            <person name="Maru K."/>
            <person name="Matthews C."/>
            <person name="Mauceli E."/>
            <person name="Mccarthy M."/>
            <person name="Mcdonough S."/>
            <person name="Mcghee T."/>
            <person name="Meldrim J."/>
            <person name="Meneus L."/>
            <person name="Mesirov J."/>
            <person name="Mihalev A."/>
            <person name="Mihova T."/>
            <person name="Mikkelsen T."/>
            <person name="Mlenga V."/>
            <person name="Moru K."/>
            <person name="Mozes J."/>
            <person name="Mulrain L."/>
            <person name="Munson G."/>
            <person name="Naylor J."/>
            <person name="Newes C."/>
            <person name="Nguyen C."/>
            <person name="Nguyen N."/>
            <person name="Nguyen T."/>
            <person name="Nicol R."/>
            <person name="Nielsen C."/>
            <person name="Nizzari M."/>
            <person name="Norbu C."/>
            <person name="Norbu N."/>
            <person name="O'donnell P."/>
            <person name="Okoawo O."/>
            <person name="O'leary S."/>
            <person name="Omotosho B."/>
            <person name="O'neill K."/>
            <person name="Osman S."/>
            <person name="Parker S."/>
            <person name="Perrin D."/>
            <person name="Phunkhang P."/>
            <person name="Piqani B."/>
            <person name="Purcell S."/>
            <person name="Rachupka T."/>
            <person name="Ramasamy U."/>
            <person name="Rameau R."/>
            <person name="Ray V."/>
            <person name="Raymond C."/>
            <person name="Retta R."/>
            <person name="Richardson S."/>
            <person name="Rise C."/>
            <person name="Rodriguez J."/>
            <person name="Rogers J."/>
            <person name="Rogov P."/>
            <person name="Rutman M."/>
            <person name="Schupbach R."/>
            <person name="Seaman C."/>
            <person name="Settipalli S."/>
            <person name="Sharpe T."/>
            <person name="Sheridan J."/>
            <person name="Sherpa N."/>
            <person name="Shi J."/>
            <person name="Smirnov S."/>
            <person name="Smith C."/>
            <person name="Sougnez C."/>
            <person name="Spencer B."/>
            <person name="Stalker J."/>
            <person name="Stange-thomann N."/>
            <person name="Stavropoulos S."/>
            <person name="Stetson K."/>
            <person name="Stone C."/>
            <person name="Stone S."/>
            <person name="Stubbs M."/>
            <person name="Talamas J."/>
            <person name="Tchuinga P."/>
            <person name="Tenzing P."/>
            <person name="Tesfaye S."/>
            <person name="Theodore J."/>
            <person name="Thoulutsang Y."/>
            <person name="Topham K."/>
            <person name="Towey S."/>
            <person name="Tsamla T."/>
            <person name="Tsomo N."/>
            <person name="Vallee D."/>
            <person name="Vassiliev H."/>
            <person name="Venkataraman V."/>
            <person name="Vinson J."/>
            <person name="Vo A."/>
            <person name="Wade C."/>
            <person name="Wang S."/>
            <person name="Wangchuk T."/>
            <person name="Wangdi T."/>
            <person name="Whittaker C."/>
            <person name="Wilkinson J."/>
            <person name="Wu Y."/>
            <person name="Wyman D."/>
            <person name="Yadav S."/>
            <person name="Yang S."/>
            <person name="Yang X."/>
            <person name="Yeager S."/>
            <person name="Yee E."/>
            <person name="Young G."/>
            <person name="Zainoun J."/>
            <person name="Zembeck L."/>
            <person name="Zimmer A."/>
            <person name="Zody M."/>
            <person name="Lander E."/>
        </authorList>
    </citation>
    <scope>NUCLEOTIDE SEQUENCE [LARGE SCALE GENOMIC DNA]</scope>
</reference>
<evidence type="ECO:0000256" key="8">
    <source>
        <dbReference type="ARBA" id="ARBA00023136"/>
    </source>
</evidence>
<comment type="subcellular location">
    <subcellularLocation>
        <location evidence="1">Apical cell membrane</location>
        <topology evidence="1">Multi-pass membrane protein</topology>
    </subcellularLocation>
</comment>
<evidence type="ECO:0000256" key="13">
    <source>
        <dbReference type="ARBA" id="ARBA00052179"/>
    </source>
</evidence>
<feature type="transmembrane region" description="Helical" evidence="19">
    <location>
        <begin position="262"/>
        <end position="287"/>
    </location>
</feature>
<dbReference type="HOGENOM" id="CLU_007946_3_0_1"/>
<comment type="catalytic activity">
    <reaction evidence="10">
        <text>L-lysine(out) + L-arginine(in) = L-lysine(in) + L-arginine(out)</text>
        <dbReference type="Rhea" id="RHEA:70827"/>
        <dbReference type="ChEBI" id="CHEBI:32551"/>
        <dbReference type="ChEBI" id="CHEBI:32682"/>
    </reaction>
    <physiologicalReaction direction="left-to-right" evidence="10">
        <dbReference type="Rhea" id="RHEA:70828"/>
    </physiologicalReaction>
</comment>
<keyword evidence="4" id="KW-1003">Cell membrane</keyword>
<dbReference type="GO" id="GO:0016324">
    <property type="term" value="C:apical plasma membrane"/>
    <property type="evidence" value="ECO:0007669"/>
    <property type="project" value="UniProtKB-SubCell"/>
</dbReference>
<accession>H2ZMA2</accession>
<dbReference type="Proteomes" id="UP000007875">
    <property type="component" value="Unassembled WGS sequence"/>
</dbReference>
<feature type="transmembrane region" description="Helical" evidence="19">
    <location>
        <begin position="32"/>
        <end position="57"/>
    </location>
</feature>
<evidence type="ECO:0000256" key="12">
    <source>
        <dbReference type="ARBA" id="ARBA00051835"/>
    </source>
</evidence>
<dbReference type="OMA" id="WVSARYT"/>
<comment type="similarity">
    <text evidence="2">Belongs to the amino acid-polyamine-organocation (APC) superfamily.</text>
</comment>